<keyword evidence="3" id="KW-1185">Reference proteome</keyword>
<evidence type="ECO:0000313" key="3">
    <source>
        <dbReference type="Proteomes" id="UP000694251"/>
    </source>
</evidence>
<gene>
    <name evidence="2" type="ORF">ISN44_As10g032550</name>
</gene>
<comment type="caution">
    <text evidence="2">The sequence shown here is derived from an EMBL/GenBank/DDBJ whole genome shotgun (WGS) entry which is preliminary data.</text>
</comment>
<feature type="compositionally biased region" description="Polar residues" evidence="1">
    <location>
        <begin position="82"/>
        <end position="106"/>
    </location>
</feature>
<dbReference type="EMBL" id="JAEFBJ010000010">
    <property type="protein sequence ID" value="KAG7566731.1"/>
    <property type="molecule type" value="Genomic_DNA"/>
</dbReference>
<feature type="compositionally biased region" description="Basic and acidic residues" evidence="1">
    <location>
        <begin position="52"/>
        <end position="69"/>
    </location>
</feature>
<proteinExistence type="predicted"/>
<dbReference type="Proteomes" id="UP000694251">
    <property type="component" value="Chromosome 10"/>
</dbReference>
<evidence type="ECO:0000313" key="2">
    <source>
        <dbReference type="EMBL" id="KAG7566731.1"/>
    </source>
</evidence>
<feature type="compositionally biased region" description="Low complexity" evidence="1">
    <location>
        <begin position="108"/>
        <end position="128"/>
    </location>
</feature>
<organism evidence="2 3">
    <name type="scientific">Arabidopsis suecica</name>
    <name type="common">Swedish thale-cress</name>
    <name type="synonym">Cardaminopsis suecica</name>
    <dbReference type="NCBI Taxonomy" id="45249"/>
    <lineage>
        <taxon>Eukaryota</taxon>
        <taxon>Viridiplantae</taxon>
        <taxon>Streptophyta</taxon>
        <taxon>Embryophyta</taxon>
        <taxon>Tracheophyta</taxon>
        <taxon>Spermatophyta</taxon>
        <taxon>Magnoliopsida</taxon>
        <taxon>eudicotyledons</taxon>
        <taxon>Gunneridae</taxon>
        <taxon>Pentapetalae</taxon>
        <taxon>rosids</taxon>
        <taxon>malvids</taxon>
        <taxon>Brassicales</taxon>
        <taxon>Brassicaceae</taxon>
        <taxon>Camelineae</taxon>
        <taxon>Arabidopsis</taxon>
    </lineage>
</organism>
<protein>
    <submittedName>
        <fullName evidence="2">Uncharacterized protein</fullName>
    </submittedName>
</protein>
<name>A0A8T2A2C4_ARASU</name>
<feature type="region of interest" description="Disordered" evidence="1">
    <location>
        <begin position="38"/>
        <end position="188"/>
    </location>
</feature>
<evidence type="ECO:0000256" key="1">
    <source>
        <dbReference type="SAM" id="MobiDB-lite"/>
    </source>
</evidence>
<reference evidence="2 3" key="1">
    <citation type="submission" date="2020-12" db="EMBL/GenBank/DDBJ databases">
        <title>Concerted genomic and epigenomic changes stabilize Arabidopsis allopolyploids.</title>
        <authorList>
            <person name="Chen Z."/>
        </authorList>
    </citation>
    <scope>NUCLEOTIDE SEQUENCE [LARGE SCALE GENOMIC DNA]</scope>
    <source>
        <strain evidence="2">As9502</strain>
        <tissue evidence="2">Leaf</tissue>
    </source>
</reference>
<sequence>MGLGHWPYNLQVQLQKQENHRKKPATELRLGTCCRPEATSQTHQPRRIQGRRLCDNNERMRPMTEESGFRRRHHTAEPPNLLLSSRDASVNPEQPSSCQPSVNHRNYSTKPTTSPPTSAVAAATTQTAEPRAPPMQPPASSTRGDSIRSTHRPTGATARSLERETTPPLTTTDLPHHRTSNCKISGQH</sequence>
<accession>A0A8T2A2C4</accession>
<dbReference type="AlphaFoldDB" id="A0A8T2A2C4"/>